<feature type="non-terminal residue" evidence="2">
    <location>
        <position position="1"/>
    </location>
</feature>
<evidence type="ECO:0000313" key="2">
    <source>
        <dbReference type="EMBL" id="MSE05661.1"/>
    </source>
</evidence>
<sequence>VELLFFVMLKVSFGRDAVSRTIYVFFYQYDYTGIFVLDFSSYIALALGLFMVLAALLQGIYENTIAIKFAVIGMIVKVIIQFPLTAFLHVYGPLAATGIGMTVSNVLIFRYLYFKYNLNINKLQKNTNMMMLFSLFMFIVVLVISFALGKVTNTYSKFQSTIVLIIGAGIGGYIYAFLSLKARLADDILGARANFLRRILRIK</sequence>
<keyword evidence="1" id="KW-0472">Membrane</keyword>
<gene>
    <name evidence="2" type="ORF">GKC34_07520</name>
</gene>
<dbReference type="Proteomes" id="UP000437575">
    <property type="component" value="Unassembled WGS sequence"/>
</dbReference>
<feature type="transmembrane region" description="Helical" evidence="1">
    <location>
        <begin position="39"/>
        <end position="57"/>
    </location>
</feature>
<dbReference type="EMBL" id="WKKZ01000340">
    <property type="protein sequence ID" value="MSE05661.1"/>
    <property type="molecule type" value="Genomic_DNA"/>
</dbReference>
<dbReference type="AlphaFoldDB" id="A0A6A8LQV0"/>
<feature type="transmembrane region" description="Helical" evidence="1">
    <location>
        <begin position="126"/>
        <end position="148"/>
    </location>
</feature>
<proteinExistence type="predicted"/>
<name>A0A6A8LQV0_9LACO</name>
<keyword evidence="1" id="KW-1133">Transmembrane helix</keyword>
<reference evidence="2 3" key="1">
    <citation type="submission" date="2019-11" db="EMBL/GenBank/DDBJ databases">
        <title>Draft Genome Sequence of Plant Growth-Promoting Rhizosphere-Associated Bacteria.</title>
        <authorList>
            <person name="Vasilyev I.Y."/>
            <person name="Radchenko V."/>
            <person name="Ilnitskaya E.V."/>
        </authorList>
    </citation>
    <scope>NUCLEOTIDE SEQUENCE [LARGE SCALE GENOMIC DNA]</scope>
    <source>
        <strain evidence="2 3">VRA_1sq_f</strain>
    </source>
</reference>
<accession>A0A6A8LQV0</accession>
<organism evidence="2 3">
    <name type="scientific">Ligilactobacillus salivarius</name>
    <dbReference type="NCBI Taxonomy" id="1624"/>
    <lineage>
        <taxon>Bacteria</taxon>
        <taxon>Bacillati</taxon>
        <taxon>Bacillota</taxon>
        <taxon>Bacilli</taxon>
        <taxon>Lactobacillales</taxon>
        <taxon>Lactobacillaceae</taxon>
        <taxon>Ligilactobacillus</taxon>
    </lineage>
</organism>
<feature type="transmembrane region" description="Helical" evidence="1">
    <location>
        <begin position="94"/>
        <end position="114"/>
    </location>
</feature>
<feature type="transmembrane region" description="Helical" evidence="1">
    <location>
        <begin position="69"/>
        <end position="88"/>
    </location>
</feature>
<evidence type="ECO:0000256" key="1">
    <source>
        <dbReference type="SAM" id="Phobius"/>
    </source>
</evidence>
<keyword evidence="1" id="KW-0812">Transmembrane</keyword>
<comment type="caution">
    <text evidence="2">The sequence shown here is derived from an EMBL/GenBank/DDBJ whole genome shotgun (WGS) entry which is preliminary data.</text>
</comment>
<evidence type="ECO:0000313" key="3">
    <source>
        <dbReference type="Proteomes" id="UP000437575"/>
    </source>
</evidence>
<protein>
    <submittedName>
        <fullName evidence="2">Polysaccharide biosynthesis protein</fullName>
    </submittedName>
</protein>
<feature type="transmembrane region" description="Helical" evidence="1">
    <location>
        <begin position="160"/>
        <end position="178"/>
    </location>
</feature>